<dbReference type="Gene3D" id="3.40.190.10">
    <property type="entry name" value="Periplasmic binding protein-like II"/>
    <property type="match status" value="2"/>
</dbReference>
<keyword evidence="9" id="KW-1185">Reference proteome</keyword>
<name>A0A9X2BTG5_9PROT</name>
<gene>
    <name evidence="8" type="ORF">M0638_07840</name>
</gene>
<protein>
    <recommendedName>
        <fullName evidence="6">Putative aliphatic sulfonates-binding protein</fullName>
    </recommendedName>
</protein>
<comment type="function">
    <text evidence="5">Part of a binding-protein-dependent transport system for aliphatic sulfonates. Putative binding protein.</text>
</comment>
<dbReference type="NCBIfam" id="TIGR01728">
    <property type="entry name" value="SsuA_fam"/>
    <property type="match status" value="1"/>
</dbReference>
<evidence type="ECO:0000256" key="2">
    <source>
        <dbReference type="ARBA" id="ARBA00010742"/>
    </source>
</evidence>
<evidence type="ECO:0000256" key="4">
    <source>
        <dbReference type="ARBA" id="ARBA00022729"/>
    </source>
</evidence>
<comment type="caution">
    <text evidence="8">The sequence shown here is derived from an EMBL/GenBank/DDBJ whole genome shotgun (WGS) entry which is preliminary data.</text>
</comment>
<dbReference type="SUPFAM" id="SSF53850">
    <property type="entry name" value="Periplasmic binding protein-like II"/>
    <property type="match status" value="1"/>
</dbReference>
<keyword evidence="4" id="KW-0732">Signal</keyword>
<evidence type="ECO:0000313" key="8">
    <source>
        <dbReference type="EMBL" id="MCK8784287.1"/>
    </source>
</evidence>
<evidence type="ECO:0000256" key="5">
    <source>
        <dbReference type="ARBA" id="ARBA00055538"/>
    </source>
</evidence>
<feature type="domain" description="Solute-binding protein family 3/N-terminal" evidence="7">
    <location>
        <begin position="35"/>
        <end position="244"/>
    </location>
</feature>
<comment type="similarity">
    <text evidence="2">Belongs to the bacterial solute-binding protein SsuA/TauA family.</text>
</comment>
<dbReference type="Pfam" id="PF09084">
    <property type="entry name" value="NMT1"/>
    <property type="match status" value="1"/>
</dbReference>
<dbReference type="CDD" id="cd13558">
    <property type="entry name" value="PBP2_SsuA_like_2"/>
    <property type="match status" value="1"/>
</dbReference>
<evidence type="ECO:0000256" key="6">
    <source>
        <dbReference type="ARBA" id="ARBA00070228"/>
    </source>
</evidence>
<comment type="subcellular location">
    <subcellularLocation>
        <location evidence="1">Periplasm</location>
    </subcellularLocation>
</comment>
<organism evidence="8 9">
    <name type="scientific">Roseomonas acroporae</name>
    <dbReference type="NCBI Taxonomy" id="2937791"/>
    <lineage>
        <taxon>Bacteria</taxon>
        <taxon>Pseudomonadati</taxon>
        <taxon>Pseudomonadota</taxon>
        <taxon>Alphaproteobacteria</taxon>
        <taxon>Acetobacterales</taxon>
        <taxon>Roseomonadaceae</taxon>
        <taxon>Roseomonas</taxon>
    </lineage>
</organism>
<dbReference type="PANTHER" id="PTHR30024:SF48">
    <property type="entry name" value="ABC TRANSPORTER SUBSTRATE-BINDING PROTEIN"/>
    <property type="match status" value="1"/>
</dbReference>
<proteinExistence type="inferred from homology"/>
<evidence type="ECO:0000256" key="3">
    <source>
        <dbReference type="ARBA" id="ARBA00022448"/>
    </source>
</evidence>
<dbReference type="RefSeq" id="WP_248666413.1">
    <property type="nucleotide sequence ID" value="NZ_JALPRX010000029.1"/>
</dbReference>
<dbReference type="GO" id="GO:0042597">
    <property type="term" value="C:periplasmic space"/>
    <property type="evidence" value="ECO:0007669"/>
    <property type="project" value="UniProtKB-SubCell"/>
</dbReference>
<dbReference type="Proteomes" id="UP001139516">
    <property type="component" value="Unassembled WGS sequence"/>
</dbReference>
<dbReference type="SMART" id="SM00062">
    <property type="entry name" value="PBPb"/>
    <property type="match status" value="1"/>
</dbReference>
<reference evidence="8" key="1">
    <citation type="submission" date="2022-04" db="EMBL/GenBank/DDBJ databases">
        <title>Roseomonas acroporae sp. nov., isolated from coral Acropora digitifera.</title>
        <authorList>
            <person name="Sun H."/>
        </authorList>
    </citation>
    <scope>NUCLEOTIDE SEQUENCE</scope>
    <source>
        <strain evidence="8">NAR14</strain>
    </source>
</reference>
<keyword evidence="3" id="KW-0813">Transport</keyword>
<dbReference type="InterPro" id="IPR001638">
    <property type="entry name" value="Solute-binding_3/MltF_N"/>
</dbReference>
<evidence type="ECO:0000313" key="9">
    <source>
        <dbReference type="Proteomes" id="UP001139516"/>
    </source>
</evidence>
<sequence>MTDHAAAPRLARRGLLLATAGTLAAPGLLRAAEPVLRIGNQKGGLRSLLEASGVAKDLPYRLEWSEFPAAAPLLEALNAGALDLGYQGDLAYLTAFAAGAPLKAIGVGRPSPAGQGILVRGDGPIRTVAELRGRRIAGNRGGWGQYLIRAALKREGIRPDEAAITFLPPTDASLAFRSGQVDAWAIWDPYISLEVLQFGARVLVDGRGLTPSIMFVSAHEAAIRDKRPLLEDFLRRFRDGWGWANAHVPEYARYNSALTRIPVPVLERAYANERTQPGVLDRAIATEFQAAADQAVEFGLLQRPVDVTRALDFSFAQALAG</sequence>
<dbReference type="AlphaFoldDB" id="A0A9X2BTG5"/>
<evidence type="ECO:0000256" key="1">
    <source>
        <dbReference type="ARBA" id="ARBA00004418"/>
    </source>
</evidence>
<dbReference type="PANTHER" id="PTHR30024">
    <property type="entry name" value="ALIPHATIC SULFONATES-BINDING PROTEIN-RELATED"/>
    <property type="match status" value="1"/>
</dbReference>
<dbReference type="GO" id="GO:0042626">
    <property type="term" value="F:ATPase-coupled transmembrane transporter activity"/>
    <property type="evidence" value="ECO:0007669"/>
    <property type="project" value="InterPro"/>
</dbReference>
<accession>A0A9X2BTG5</accession>
<dbReference type="EMBL" id="JALPRX010000029">
    <property type="protein sequence ID" value="MCK8784287.1"/>
    <property type="molecule type" value="Genomic_DNA"/>
</dbReference>
<evidence type="ECO:0000259" key="7">
    <source>
        <dbReference type="SMART" id="SM00062"/>
    </source>
</evidence>
<dbReference type="InterPro" id="IPR015168">
    <property type="entry name" value="SsuA/THI5"/>
</dbReference>
<dbReference type="GO" id="GO:0016020">
    <property type="term" value="C:membrane"/>
    <property type="evidence" value="ECO:0007669"/>
    <property type="project" value="InterPro"/>
</dbReference>
<dbReference type="FunFam" id="3.40.190.10:FF:000050">
    <property type="entry name" value="Sulfonate ABC transporter substrate-binding protein"/>
    <property type="match status" value="1"/>
</dbReference>
<dbReference type="InterPro" id="IPR010067">
    <property type="entry name" value="ABC_SsuA_sub-bd"/>
</dbReference>